<evidence type="ECO:0000256" key="2">
    <source>
        <dbReference type="SAM" id="Phobius"/>
    </source>
</evidence>
<feature type="region of interest" description="Disordered" evidence="1">
    <location>
        <begin position="78"/>
        <end position="112"/>
    </location>
</feature>
<keyword evidence="4" id="KW-1185">Reference proteome</keyword>
<dbReference type="EMBL" id="CP007139">
    <property type="protein sequence ID" value="AIE86442.1"/>
    <property type="molecule type" value="Genomic_DNA"/>
</dbReference>
<keyword evidence="2" id="KW-0472">Membrane</keyword>
<dbReference type="STRING" id="661478.OP10G_3074"/>
<evidence type="ECO:0000256" key="1">
    <source>
        <dbReference type="SAM" id="MobiDB-lite"/>
    </source>
</evidence>
<protein>
    <submittedName>
        <fullName evidence="3">Uncharacterized protein</fullName>
    </submittedName>
</protein>
<name>A0A068NSW1_FIMGI</name>
<reference evidence="3 4" key="1">
    <citation type="journal article" date="2014" name="PLoS ONE">
        <title>The first complete genome sequence of the class fimbriimonadia in the phylum armatimonadetes.</title>
        <authorList>
            <person name="Hu Z.Y."/>
            <person name="Wang Y.Z."/>
            <person name="Im W.T."/>
            <person name="Wang S.Y."/>
            <person name="Zhao G.P."/>
            <person name="Zheng H.J."/>
            <person name="Quan Z.X."/>
        </authorList>
    </citation>
    <scope>NUCLEOTIDE SEQUENCE [LARGE SCALE GENOMIC DNA]</scope>
    <source>
        <strain evidence="3">Gsoil 348</strain>
    </source>
</reference>
<dbReference type="KEGG" id="fgi:OP10G_3074"/>
<sequence length="375" mass="40689">MFGSTVLEVAIGLVFVYLVLGLICTAVNEQISQLLALRAENLFFAIQGLFRGKYATLIAHDLYDHSLVRSMSSKGAPVEGTPDVTAAPAASVDSGKVADDAAEPAGTYRPNHKPSYIPSHVFSLALTDLLGLVHPSEPAPVVAGQAATPVKPFLDTIKESPYNKDGHLYGILRPLLAGAGDDIDKVRHHLELWYEATMERASGWYKKRIQMITFCVAFGIVLVANADSLMIFERLWANPAQRQILAGQAQVEGKTLAGAPSELKDESKKAVADLLGWSGPVNWNASDYKPSNPNRFPMGFEWFYKLIGLAITAFAASLGAPFWFDILNRFMNIRTTGASPGEKPKPPDTKPQPSDRIPSKPTSPTTADSNVQVKK</sequence>
<evidence type="ECO:0000313" key="3">
    <source>
        <dbReference type="EMBL" id="AIE86442.1"/>
    </source>
</evidence>
<dbReference type="OrthoDB" id="6286374at2"/>
<keyword evidence="2" id="KW-1133">Transmembrane helix</keyword>
<proteinExistence type="predicted"/>
<feature type="compositionally biased region" description="Polar residues" evidence="1">
    <location>
        <begin position="360"/>
        <end position="375"/>
    </location>
</feature>
<organism evidence="3 4">
    <name type="scientific">Fimbriimonas ginsengisoli Gsoil 348</name>
    <dbReference type="NCBI Taxonomy" id="661478"/>
    <lineage>
        <taxon>Bacteria</taxon>
        <taxon>Bacillati</taxon>
        <taxon>Armatimonadota</taxon>
        <taxon>Fimbriimonadia</taxon>
        <taxon>Fimbriimonadales</taxon>
        <taxon>Fimbriimonadaceae</taxon>
        <taxon>Fimbriimonas</taxon>
    </lineage>
</organism>
<dbReference type="AlphaFoldDB" id="A0A068NSW1"/>
<accession>A0A068NSW1</accession>
<feature type="transmembrane region" description="Helical" evidence="2">
    <location>
        <begin position="211"/>
        <end position="232"/>
    </location>
</feature>
<keyword evidence="2" id="KW-0812">Transmembrane</keyword>
<feature type="region of interest" description="Disordered" evidence="1">
    <location>
        <begin position="336"/>
        <end position="375"/>
    </location>
</feature>
<feature type="transmembrane region" description="Helical" evidence="2">
    <location>
        <begin position="6"/>
        <end position="28"/>
    </location>
</feature>
<dbReference type="eggNOG" id="ENOG502ZAQR">
    <property type="taxonomic scope" value="Bacteria"/>
</dbReference>
<evidence type="ECO:0000313" key="4">
    <source>
        <dbReference type="Proteomes" id="UP000027982"/>
    </source>
</evidence>
<feature type="transmembrane region" description="Helical" evidence="2">
    <location>
        <begin position="302"/>
        <end position="324"/>
    </location>
</feature>
<dbReference type="HOGENOM" id="CLU_037944_0_0_0"/>
<dbReference type="Proteomes" id="UP000027982">
    <property type="component" value="Chromosome"/>
</dbReference>
<gene>
    <name evidence="3" type="ORF">OP10G_3074</name>
</gene>